<dbReference type="Gene3D" id="2.40.30.10">
    <property type="entry name" value="Translation factors"/>
    <property type="match status" value="2"/>
</dbReference>
<dbReference type="EC" id="1.16.1.-" evidence="4"/>
<dbReference type="InterPro" id="IPR017927">
    <property type="entry name" value="FAD-bd_FR_type"/>
</dbReference>
<name>A0A8B6X5E6_9BURK</name>
<feature type="domain" description="FAD-binding FR-type" evidence="2">
    <location>
        <begin position="17"/>
        <end position="118"/>
    </location>
</feature>
<dbReference type="PANTHER" id="PTHR30157:SF0">
    <property type="entry name" value="NADPH-DEPENDENT FERRIC-CHELATE REDUCTASE"/>
    <property type="match status" value="1"/>
</dbReference>
<dbReference type="RefSeq" id="WP_028311680.1">
    <property type="nucleotide sequence ID" value="NZ_AXWS01000013.1"/>
</dbReference>
<dbReference type="PROSITE" id="PS51384">
    <property type="entry name" value="FAD_FR"/>
    <property type="match status" value="1"/>
</dbReference>
<dbReference type="AlphaFoldDB" id="A0A8B6X5E6"/>
<comment type="similarity">
    <text evidence="1">Belongs to the SIP oxidoreductase family.</text>
</comment>
<protein>
    <submittedName>
        <fullName evidence="4">Siderophore-interacting protein</fullName>
        <ecNumber evidence="4">1.16.1.-</ecNumber>
    </submittedName>
</protein>
<dbReference type="GO" id="GO:0016491">
    <property type="term" value="F:oxidoreductase activity"/>
    <property type="evidence" value="ECO:0007669"/>
    <property type="project" value="InterPro"/>
</dbReference>
<dbReference type="Pfam" id="PF08021">
    <property type="entry name" value="FAD_binding_9"/>
    <property type="match status" value="2"/>
</dbReference>
<dbReference type="SUPFAM" id="SSF63380">
    <property type="entry name" value="Riboflavin synthase domain-like"/>
    <property type="match status" value="1"/>
</dbReference>
<dbReference type="CDD" id="cd06193">
    <property type="entry name" value="siderophore_interacting"/>
    <property type="match status" value="1"/>
</dbReference>
<dbReference type="Pfam" id="PF04954">
    <property type="entry name" value="SIP"/>
    <property type="match status" value="1"/>
</dbReference>
<evidence type="ECO:0000313" key="4">
    <source>
        <dbReference type="RefSeq" id="WP_028311680.1"/>
    </source>
</evidence>
<dbReference type="InterPro" id="IPR007037">
    <property type="entry name" value="SIP_rossman_dom"/>
</dbReference>
<sequence length="242" mass="26155">MTDSTSGRRIERVRHELRLRELTVVRVARPTPGFASITFGGDALADFVSLSFDDHVKFFCPGCDAKRDYTPRHFDAARRELTIDFALHDDGPASNWARSAAPGAVATIAGPRGSMIIPADHDWHLLVGDASSLPAIRRRVEELPAGARVIVVAELASADRVALAGEAAIETFWADDADALLDRVRALRLPDGDGFAWCAGEAATMKRLRALLVDELGLAPDALKVAAYWKRGEAGHHEQPGG</sequence>
<keyword evidence="3" id="KW-1185">Reference proteome</keyword>
<reference evidence="4" key="1">
    <citation type="journal article" date="2024" name="Methods Enzymol.">
        <title>Siderophore-dependent ferrichelatases.</title>
        <authorList>
            <person name="Merrick C.E."/>
            <person name="Gulati N.M."/>
            <person name="Wencewicz T.A."/>
        </authorList>
    </citation>
    <scope>NUCLEOTIDE SEQUENCE</scope>
</reference>
<reference evidence="4" key="2">
    <citation type="submission" date="2025-08" db="UniProtKB">
        <authorList>
            <consortium name="RefSeq"/>
        </authorList>
    </citation>
    <scope>IDENTIFICATION</scope>
</reference>
<dbReference type="InterPro" id="IPR017938">
    <property type="entry name" value="Riboflavin_synthase-like_b-brl"/>
</dbReference>
<dbReference type="InterPro" id="IPR039374">
    <property type="entry name" value="SIP_fam"/>
</dbReference>
<dbReference type="Proteomes" id="UP000675920">
    <property type="component" value="Unplaced"/>
</dbReference>
<dbReference type="InterPro" id="IPR013113">
    <property type="entry name" value="SIP_FAD-bd"/>
</dbReference>
<dbReference type="OrthoDB" id="9814826at2"/>
<dbReference type="Gene3D" id="3.40.50.80">
    <property type="entry name" value="Nucleotide-binding domain of ferredoxin-NADP reductase (FNR) module"/>
    <property type="match status" value="1"/>
</dbReference>
<accession>A0A8B6X5E6</accession>
<evidence type="ECO:0000259" key="2">
    <source>
        <dbReference type="PROSITE" id="PS51384"/>
    </source>
</evidence>
<evidence type="ECO:0000256" key="1">
    <source>
        <dbReference type="ARBA" id="ARBA00035644"/>
    </source>
</evidence>
<dbReference type="InterPro" id="IPR039261">
    <property type="entry name" value="FNR_nucleotide-bd"/>
</dbReference>
<organism evidence="3 4">
    <name type="scientific">Derxia gummosa DSM 723</name>
    <dbReference type="NCBI Taxonomy" id="1121388"/>
    <lineage>
        <taxon>Bacteria</taxon>
        <taxon>Pseudomonadati</taxon>
        <taxon>Pseudomonadota</taxon>
        <taxon>Betaproteobacteria</taxon>
        <taxon>Burkholderiales</taxon>
        <taxon>Alcaligenaceae</taxon>
        <taxon>Derxia</taxon>
    </lineage>
</organism>
<dbReference type="PANTHER" id="PTHR30157">
    <property type="entry name" value="FERRIC REDUCTASE, NADPH-DEPENDENT"/>
    <property type="match status" value="1"/>
</dbReference>
<proteinExistence type="inferred from homology"/>
<evidence type="ECO:0000313" key="3">
    <source>
        <dbReference type="Proteomes" id="UP000675920"/>
    </source>
</evidence>